<gene>
    <name evidence="1" type="ORF">KFZ77_12440</name>
</gene>
<organism evidence="1 2">
    <name type="scientific">Siccibacter colletis</name>
    <dbReference type="NCBI Taxonomy" id="1505757"/>
    <lineage>
        <taxon>Bacteria</taxon>
        <taxon>Pseudomonadati</taxon>
        <taxon>Pseudomonadota</taxon>
        <taxon>Gammaproteobacteria</taxon>
        <taxon>Enterobacterales</taxon>
        <taxon>Enterobacteriaceae</taxon>
        <taxon>Siccibacter</taxon>
    </lineage>
</organism>
<proteinExistence type="predicted"/>
<dbReference type="RefSeq" id="WP_031520959.1">
    <property type="nucleotide sequence ID" value="NZ_CP074352.1"/>
</dbReference>
<dbReference type="EMBL" id="CP074352">
    <property type="protein sequence ID" value="UYU30678.1"/>
    <property type="molecule type" value="Genomic_DNA"/>
</dbReference>
<keyword evidence="2" id="KW-1185">Reference proteome</keyword>
<name>A0ABY6JDZ3_9ENTR</name>
<reference evidence="1 2" key="1">
    <citation type="submission" date="2021-05" db="EMBL/GenBank/DDBJ databases">
        <title>Isolation, identification, and the growth promoting effects of Pantoea dispersa strain YSD J2 from the aboveground leaves of Cyperus esculentus L.Var. Sativus.</title>
        <authorList>
            <person name="Wang S."/>
            <person name="Tang X.M."/>
            <person name="Huang Y.N."/>
        </authorList>
    </citation>
    <scope>NUCLEOTIDE SEQUENCE [LARGE SCALE GENOMIC DNA]</scope>
    <source>
        <strain evidence="2">YSD YN2</strain>
    </source>
</reference>
<protein>
    <submittedName>
        <fullName evidence="1">Uncharacterized protein</fullName>
    </submittedName>
</protein>
<evidence type="ECO:0000313" key="2">
    <source>
        <dbReference type="Proteomes" id="UP001156318"/>
    </source>
</evidence>
<accession>A0ABY6JDZ3</accession>
<evidence type="ECO:0000313" key="1">
    <source>
        <dbReference type="EMBL" id="UYU30678.1"/>
    </source>
</evidence>
<sequence>MNTERFIEGIKTVVTESSVKGVTSLLISPPGRKPKSELLKMSEFYNKCTEQEREVIKNIIKLSVDNGVFGFLCVLDGVRAIEDNDSKGRFILTYQSDDEYVLNQEEDLHEYYNAI</sequence>
<dbReference type="Proteomes" id="UP001156318">
    <property type="component" value="Chromosome"/>
</dbReference>